<name>A0A4P9ZLA9_9FUNG</name>
<protein>
    <submittedName>
        <fullName evidence="2">Uncharacterized protein</fullName>
    </submittedName>
</protein>
<organism evidence="2 3">
    <name type="scientific">Dimargaris cristalligena</name>
    <dbReference type="NCBI Taxonomy" id="215637"/>
    <lineage>
        <taxon>Eukaryota</taxon>
        <taxon>Fungi</taxon>
        <taxon>Fungi incertae sedis</taxon>
        <taxon>Zoopagomycota</taxon>
        <taxon>Kickxellomycotina</taxon>
        <taxon>Dimargaritomycetes</taxon>
        <taxon>Dimargaritales</taxon>
        <taxon>Dimargaritaceae</taxon>
        <taxon>Dimargaris</taxon>
    </lineage>
</organism>
<dbReference type="EMBL" id="ML003384">
    <property type="protein sequence ID" value="RKP34057.1"/>
    <property type="molecule type" value="Genomic_DNA"/>
</dbReference>
<proteinExistence type="predicted"/>
<evidence type="ECO:0000256" key="1">
    <source>
        <dbReference type="SAM" id="MobiDB-lite"/>
    </source>
</evidence>
<evidence type="ECO:0000313" key="2">
    <source>
        <dbReference type="EMBL" id="RKP34057.1"/>
    </source>
</evidence>
<gene>
    <name evidence="2" type="ORF">BJ085DRAFT_34939</name>
</gene>
<accession>A0A4P9ZLA9</accession>
<dbReference type="AlphaFoldDB" id="A0A4P9ZLA9"/>
<dbReference type="Proteomes" id="UP000268162">
    <property type="component" value="Unassembled WGS sequence"/>
</dbReference>
<keyword evidence="3" id="KW-1185">Reference proteome</keyword>
<evidence type="ECO:0000313" key="3">
    <source>
        <dbReference type="Proteomes" id="UP000268162"/>
    </source>
</evidence>
<feature type="compositionally biased region" description="Pro residues" evidence="1">
    <location>
        <begin position="112"/>
        <end position="121"/>
    </location>
</feature>
<reference evidence="3" key="1">
    <citation type="journal article" date="2018" name="Nat. Microbiol.">
        <title>Leveraging single-cell genomics to expand the fungal tree of life.</title>
        <authorList>
            <person name="Ahrendt S.R."/>
            <person name="Quandt C.A."/>
            <person name="Ciobanu D."/>
            <person name="Clum A."/>
            <person name="Salamov A."/>
            <person name="Andreopoulos B."/>
            <person name="Cheng J.F."/>
            <person name="Woyke T."/>
            <person name="Pelin A."/>
            <person name="Henrissat B."/>
            <person name="Reynolds N.K."/>
            <person name="Benny G.L."/>
            <person name="Smith M.E."/>
            <person name="James T.Y."/>
            <person name="Grigoriev I.V."/>
        </authorList>
    </citation>
    <scope>NUCLEOTIDE SEQUENCE [LARGE SCALE GENOMIC DNA]</scope>
    <source>
        <strain evidence="3">RSA 468</strain>
    </source>
</reference>
<feature type="region of interest" description="Disordered" evidence="1">
    <location>
        <begin position="93"/>
        <end position="122"/>
    </location>
</feature>
<sequence length="185" mass="21047">MYRPVLDPNLQLPVGNSYYNSAFQNIPDIRGLVTGGWGTSTQNNQHYSYPQYSNPVYYNPGQVGFTSHNSPAAPYNPAPYNAQQQIPQLQQEPGLRQPTPLTDSKGLQGPGNIPPPLPPRAPLSKKRVEIMASTFKNIDTSQPLSQDTFTQELCLGHHYYHRRHHHGGHRRRRLVLLNRILRVYR</sequence>